<evidence type="ECO:0000313" key="1">
    <source>
        <dbReference type="EMBL" id="GBP32865.1"/>
    </source>
</evidence>
<protein>
    <submittedName>
        <fullName evidence="1">Uncharacterized protein</fullName>
    </submittedName>
</protein>
<dbReference type="AlphaFoldDB" id="A0A4C1V3Q7"/>
<evidence type="ECO:0000313" key="2">
    <source>
        <dbReference type="Proteomes" id="UP000299102"/>
    </source>
</evidence>
<reference evidence="1 2" key="1">
    <citation type="journal article" date="2019" name="Commun. Biol.">
        <title>The bagworm genome reveals a unique fibroin gene that provides high tensile strength.</title>
        <authorList>
            <person name="Kono N."/>
            <person name="Nakamura H."/>
            <person name="Ohtoshi R."/>
            <person name="Tomita M."/>
            <person name="Numata K."/>
            <person name="Arakawa K."/>
        </authorList>
    </citation>
    <scope>NUCLEOTIDE SEQUENCE [LARGE SCALE GENOMIC DNA]</scope>
</reference>
<accession>A0A4C1V3Q7</accession>
<dbReference type="OrthoDB" id="277439at2759"/>
<organism evidence="1 2">
    <name type="scientific">Eumeta variegata</name>
    <name type="common">Bagworm moth</name>
    <name type="synonym">Eumeta japonica</name>
    <dbReference type="NCBI Taxonomy" id="151549"/>
    <lineage>
        <taxon>Eukaryota</taxon>
        <taxon>Metazoa</taxon>
        <taxon>Ecdysozoa</taxon>
        <taxon>Arthropoda</taxon>
        <taxon>Hexapoda</taxon>
        <taxon>Insecta</taxon>
        <taxon>Pterygota</taxon>
        <taxon>Neoptera</taxon>
        <taxon>Endopterygota</taxon>
        <taxon>Lepidoptera</taxon>
        <taxon>Glossata</taxon>
        <taxon>Ditrysia</taxon>
        <taxon>Tineoidea</taxon>
        <taxon>Psychidae</taxon>
        <taxon>Oiketicinae</taxon>
        <taxon>Eumeta</taxon>
    </lineage>
</organism>
<gene>
    <name evidence="1" type="ORF">EVAR_81653_1</name>
</gene>
<sequence length="93" mass="10231">MDEAADLDGPFIYRLNDNGSGPSLLVKLTKQFTCRLCAAAVSLLLERIGRWSGREIDASQAEKPIVSLSLVPRSCSHARLRWNVTLSHAFSCV</sequence>
<name>A0A4C1V3Q7_EUMVA</name>
<dbReference type="EMBL" id="BGZK01000266">
    <property type="protein sequence ID" value="GBP32865.1"/>
    <property type="molecule type" value="Genomic_DNA"/>
</dbReference>
<keyword evidence="2" id="KW-1185">Reference proteome</keyword>
<comment type="caution">
    <text evidence="1">The sequence shown here is derived from an EMBL/GenBank/DDBJ whole genome shotgun (WGS) entry which is preliminary data.</text>
</comment>
<dbReference type="Proteomes" id="UP000299102">
    <property type="component" value="Unassembled WGS sequence"/>
</dbReference>
<proteinExistence type="predicted"/>